<protein>
    <submittedName>
        <fullName evidence="1">Uncharacterized protein</fullName>
    </submittedName>
</protein>
<dbReference type="EMBL" id="KQ976509">
    <property type="protein sequence ID" value="KYM82737.1"/>
    <property type="molecule type" value="Genomic_DNA"/>
</dbReference>
<evidence type="ECO:0000313" key="1">
    <source>
        <dbReference type="EMBL" id="KYM82737.1"/>
    </source>
</evidence>
<dbReference type="Proteomes" id="UP000078540">
    <property type="component" value="Unassembled WGS sequence"/>
</dbReference>
<reference evidence="1 2" key="1">
    <citation type="submission" date="2015-09" db="EMBL/GenBank/DDBJ databases">
        <title>Atta colombica WGS genome.</title>
        <authorList>
            <person name="Nygaard S."/>
            <person name="Hu H."/>
            <person name="Boomsma J."/>
            <person name="Zhang G."/>
        </authorList>
    </citation>
    <scope>NUCLEOTIDE SEQUENCE [LARGE SCALE GENOMIC DNA]</scope>
    <source>
        <strain evidence="1">Treedump-2</strain>
        <tissue evidence="1">Whole body</tissue>
    </source>
</reference>
<accession>A0A195BEX4</accession>
<sequence>MSPKEPEPIFLINLYLPPTMNSLFAIDIANDAMSLLTSVCLLSHLHSAWLFPCATLRGDLYTAVEPNRGYANDRGVWGDFTSRISASEGHRGRDKVVLTCHDRAVHWRHDKPHRQRADIFPLAVNTKSSD</sequence>
<name>A0A195BEX4_9HYME</name>
<keyword evidence="2" id="KW-1185">Reference proteome</keyword>
<proteinExistence type="predicted"/>
<organism evidence="1 2">
    <name type="scientific">Atta colombica</name>
    <dbReference type="NCBI Taxonomy" id="520822"/>
    <lineage>
        <taxon>Eukaryota</taxon>
        <taxon>Metazoa</taxon>
        <taxon>Ecdysozoa</taxon>
        <taxon>Arthropoda</taxon>
        <taxon>Hexapoda</taxon>
        <taxon>Insecta</taxon>
        <taxon>Pterygota</taxon>
        <taxon>Neoptera</taxon>
        <taxon>Endopterygota</taxon>
        <taxon>Hymenoptera</taxon>
        <taxon>Apocrita</taxon>
        <taxon>Aculeata</taxon>
        <taxon>Formicoidea</taxon>
        <taxon>Formicidae</taxon>
        <taxon>Myrmicinae</taxon>
        <taxon>Atta</taxon>
    </lineage>
</organism>
<evidence type="ECO:0000313" key="2">
    <source>
        <dbReference type="Proteomes" id="UP000078540"/>
    </source>
</evidence>
<dbReference type="AlphaFoldDB" id="A0A195BEX4"/>
<gene>
    <name evidence="1" type="ORF">ALC53_06912</name>
</gene>